<dbReference type="AlphaFoldDB" id="A0A2V2NAK2"/>
<dbReference type="PANTHER" id="PTHR33877">
    <property type="entry name" value="SLL1193 PROTEIN"/>
    <property type="match status" value="1"/>
</dbReference>
<dbReference type="InterPro" id="IPR002711">
    <property type="entry name" value="HNH"/>
</dbReference>
<dbReference type="SMART" id="SM00507">
    <property type="entry name" value="HNHc"/>
    <property type="match status" value="1"/>
</dbReference>
<evidence type="ECO:0000259" key="1">
    <source>
        <dbReference type="SMART" id="SM00507"/>
    </source>
</evidence>
<dbReference type="EMBL" id="QGMZ01000016">
    <property type="protein sequence ID" value="PWR74656.1"/>
    <property type="molecule type" value="Genomic_DNA"/>
</dbReference>
<keyword evidence="3" id="KW-1185">Reference proteome</keyword>
<accession>A0A2V2NAK2</accession>
<proteinExistence type="predicted"/>
<organism evidence="2 3">
    <name type="scientific">Methanospirillum stamsii</name>
    <dbReference type="NCBI Taxonomy" id="1277351"/>
    <lineage>
        <taxon>Archaea</taxon>
        <taxon>Methanobacteriati</taxon>
        <taxon>Methanobacteriota</taxon>
        <taxon>Stenosarchaea group</taxon>
        <taxon>Methanomicrobia</taxon>
        <taxon>Methanomicrobiales</taxon>
        <taxon>Methanospirillaceae</taxon>
        <taxon>Methanospirillum</taxon>
    </lineage>
</organism>
<protein>
    <recommendedName>
        <fullName evidence="1">HNH nuclease domain-containing protein</fullName>
    </recommendedName>
</protein>
<dbReference type="GO" id="GO:0003676">
    <property type="term" value="F:nucleic acid binding"/>
    <property type="evidence" value="ECO:0007669"/>
    <property type="project" value="InterPro"/>
</dbReference>
<dbReference type="RefSeq" id="WP_109940736.1">
    <property type="nucleotide sequence ID" value="NZ_QGMZ01000016.1"/>
</dbReference>
<name>A0A2V2NAK2_9EURY</name>
<dbReference type="InterPro" id="IPR003615">
    <property type="entry name" value="HNH_nuc"/>
</dbReference>
<dbReference type="InterPro" id="IPR052892">
    <property type="entry name" value="NA-targeting_endonuclease"/>
</dbReference>
<evidence type="ECO:0000313" key="2">
    <source>
        <dbReference type="EMBL" id="PWR74656.1"/>
    </source>
</evidence>
<gene>
    <name evidence="2" type="ORF">DLD82_08750</name>
</gene>
<feature type="domain" description="HNH nuclease" evidence="1">
    <location>
        <begin position="61"/>
        <end position="111"/>
    </location>
</feature>
<dbReference type="GO" id="GO:0008270">
    <property type="term" value="F:zinc ion binding"/>
    <property type="evidence" value="ECO:0007669"/>
    <property type="project" value="InterPro"/>
</dbReference>
<dbReference type="PANTHER" id="PTHR33877:SF2">
    <property type="entry name" value="OS07G0170200 PROTEIN"/>
    <property type="match status" value="1"/>
</dbReference>
<dbReference type="OrthoDB" id="116906at2157"/>
<dbReference type="Gene3D" id="1.10.30.50">
    <property type="match status" value="1"/>
</dbReference>
<dbReference type="CDD" id="cd00085">
    <property type="entry name" value="HNHc"/>
    <property type="match status" value="1"/>
</dbReference>
<dbReference type="Pfam" id="PF01844">
    <property type="entry name" value="HNH"/>
    <property type="match status" value="1"/>
</dbReference>
<dbReference type="GO" id="GO:0004519">
    <property type="term" value="F:endonuclease activity"/>
    <property type="evidence" value="ECO:0007669"/>
    <property type="project" value="InterPro"/>
</dbReference>
<evidence type="ECO:0000313" key="3">
    <source>
        <dbReference type="Proteomes" id="UP000245934"/>
    </source>
</evidence>
<sequence>MNQSGENIKKITGVCRWCESLLDSECKFDSFCSEECKKNFQHWVEKEHAGIRGKRPQYWNVIRRFILERDKYQCQVCGSTEKLSVHHIIPLSEGGDSTATNLRVLCQGCHQRAHGKRVVKTQTKKRYRIRIRYQPMYVPALLASGWLWNEQTDIVPVRDIQNFRIENSPQCKT</sequence>
<comment type="caution">
    <text evidence="2">The sequence shown here is derived from an EMBL/GenBank/DDBJ whole genome shotgun (WGS) entry which is preliminary data.</text>
</comment>
<dbReference type="Proteomes" id="UP000245934">
    <property type="component" value="Unassembled WGS sequence"/>
</dbReference>
<reference evidence="2 3" key="1">
    <citation type="submission" date="2018-05" db="EMBL/GenBank/DDBJ databases">
        <title>Draft genome of Methanospirillum stamsii Pt1.</title>
        <authorList>
            <person name="Dueholm M.S."/>
            <person name="Nielsen P.H."/>
            <person name="Bakmann L.F."/>
            <person name="Otzen D.E."/>
        </authorList>
    </citation>
    <scope>NUCLEOTIDE SEQUENCE [LARGE SCALE GENOMIC DNA]</scope>
    <source>
        <strain evidence="2 3">Pt1</strain>
    </source>
</reference>